<reference evidence="4 5" key="1">
    <citation type="submission" date="2018-06" db="EMBL/GenBank/DDBJ databases">
        <authorList>
            <consortium name="Pathogen Informatics"/>
            <person name="Doyle S."/>
        </authorList>
    </citation>
    <scope>NUCLEOTIDE SEQUENCE [LARGE SCALE GENOMIC DNA]</scope>
    <source>
        <strain evidence="4 5">NCTC12120</strain>
    </source>
</reference>
<gene>
    <name evidence="4" type="ORF">NCTC12120_05343</name>
</gene>
<dbReference type="PANTHER" id="PTHR33678:SF1">
    <property type="entry name" value="BLL1576 PROTEIN"/>
    <property type="match status" value="1"/>
</dbReference>
<dbReference type="Pfam" id="PF13007">
    <property type="entry name" value="LZ_Tnp_IS66"/>
    <property type="match status" value="1"/>
</dbReference>
<evidence type="ECO:0000313" key="5">
    <source>
        <dbReference type="Proteomes" id="UP000251197"/>
    </source>
</evidence>
<dbReference type="EMBL" id="UAVU01000009">
    <property type="protein sequence ID" value="SQC92154.1"/>
    <property type="molecule type" value="Genomic_DNA"/>
</dbReference>
<proteinExistence type="predicted"/>
<dbReference type="InterPro" id="IPR024474">
    <property type="entry name" value="Znf_dom_IS66"/>
</dbReference>
<name>A0A2X3JAS7_9ENTR</name>
<dbReference type="InterPro" id="IPR052344">
    <property type="entry name" value="Transposase-related"/>
</dbReference>
<sequence>MIIRTMCGIITRMDISVLTTTSDIEELRTLALAMVQKVMAENEENEKLCLKNASLLQRIQLLEEALKLARQQRFGKKGETLAGMQRSLFEEDMDADIAAVEAQLDTLLPAEEQSAPERPARKPLPAHLPRVTKTIEPASTESCPDCQGELRHIRDEVSEKLEYIPARVVVNRYVRPQYGCICCQRVVSGDMPANIIPKGVAEASLIAQVVISKHCDHMPLYRQQSGAGPLGYPSARQHDGRYDRPCGGGAEATGGITALDAADMRCAACR</sequence>
<evidence type="ECO:0000313" key="4">
    <source>
        <dbReference type="EMBL" id="SQC92154.1"/>
    </source>
</evidence>
<organism evidence="4 5">
    <name type="scientific">Cedecea neteri</name>
    <dbReference type="NCBI Taxonomy" id="158822"/>
    <lineage>
        <taxon>Bacteria</taxon>
        <taxon>Pseudomonadati</taxon>
        <taxon>Pseudomonadota</taxon>
        <taxon>Gammaproteobacteria</taxon>
        <taxon>Enterobacterales</taxon>
        <taxon>Enterobacteriaceae</taxon>
        <taxon>Cedecea</taxon>
    </lineage>
</organism>
<dbReference type="AlphaFoldDB" id="A0A2X3JAS7"/>
<dbReference type="PANTHER" id="PTHR33678">
    <property type="entry name" value="BLL1576 PROTEIN"/>
    <property type="match status" value="1"/>
</dbReference>
<feature type="domain" description="Transposase TnpC homeodomain" evidence="3">
    <location>
        <begin position="62"/>
        <end position="132"/>
    </location>
</feature>
<dbReference type="Proteomes" id="UP000251197">
    <property type="component" value="Unassembled WGS sequence"/>
</dbReference>
<evidence type="ECO:0000259" key="2">
    <source>
        <dbReference type="Pfam" id="PF13005"/>
    </source>
</evidence>
<accession>A0A2X3JAS7</accession>
<evidence type="ECO:0000256" key="1">
    <source>
        <dbReference type="SAM" id="Coils"/>
    </source>
</evidence>
<feature type="domain" description="Transposase IS66 zinc-finger binding" evidence="2">
    <location>
        <begin position="141"/>
        <end position="183"/>
    </location>
</feature>
<evidence type="ECO:0000259" key="3">
    <source>
        <dbReference type="Pfam" id="PF13007"/>
    </source>
</evidence>
<dbReference type="InterPro" id="IPR024463">
    <property type="entry name" value="Transposase_TnpC_homeodom"/>
</dbReference>
<dbReference type="Pfam" id="PF13005">
    <property type="entry name" value="zf-IS66"/>
    <property type="match status" value="1"/>
</dbReference>
<protein>
    <submittedName>
        <fullName evidence="4">Transposase and inactivated derivatives</fullName>
    </submittedName>
</protein>
<keyword evidence="1" id="KW-0175">Coiled coil</keyword>
<feature type="coiled-coil region" evidence="1">
    <location>
        <begin position="45"/>
        <end position="72"/>
    </location>
</feature>